<dbReference type="SUPFAM" id="SSF103481">
    <property type="entry name" value="Multidrug resistance efflux transporter EmrE"/>
    <property type="match status" value="1"/>
</dbReference>
<dbReference type="GO" id="GO:0005462">
    <property type="term" value="F:UDP-N-acetylglucosamine transmembrane transporter activity"/>
    <property type="evidence" value="ECO:0007669"/>
    <property type="project" value="TreeGrafter"/>
</dbReference>
<feature type="transmembrane region" description="Helical" evidence="7">
    <location>
        <begin position="61"/>
        <end position="83"/>
    </location>
</feature>
<dbReference type="InterPro" id="IPR013657">
    <property type="entry name" value="SCL35B1-4/HUT1"/>
</dbReference>
<evidence type="ECO:0000256" key="3">
    <source>
        <dbReference type="ARBA" id="ARBA00022597"/>
    </source>
</evidence>
<evidence type="ECO:0000256" key="5">
    <source>
        <dbReference type="ARBA" id="ARBA00022989"/>
    </source>
</evidence>
<feature type="transmembrane region" description="Helical" evidence="7">
    <location>
        <begin position="21"/>
        <end position="49"/>
    </location>
</feature>
<reference evidence="8" key="1">
    <citation type="submission" date="2022-07" db="EMBL/GenBank/DDBJ databases">
        <title>Phylogenomic reconstructions and comparative analyses of Kickxellomycotina fungi.</title>
        <authorList>
            <person name="Reynolds N.K."/>
            <person name="Stajich J.E."/>
            <person name="Barry K."/>
            <person name="Grigoriev I.V."/>
            <person name="Crous P."/>
            <person name="Smith M.E."/>
        </authorList>
    </citation>
    <scope>NUCLEOTIDE SEQUENCE</scope>
    <source>
        <strain evidence="8">NBRC 105413</strain>
    </source>
</reference>
<keyword evidence="5 7" id="KW-1133">Transmembrane helix</keyword>
<evidence type="ECO:0000256" key="1">
    <source>
        <dbReference type="ARBA" id="ARBA00004127"/>
    </source>
</evidence>
<accession>A0A9W8CIJ4</accession>
<comment type="caution">
    <text evidence="8">The sequence shown here is derived from an EMBL/GenBank/DDBJ whole genome shotgun (WGS) entry which is preliminary data.</text>
</comment>
<sequence length="424" mass="47142">MPSIITTTSRPEKDISSRSKLKTAAGIVASDWLVVLSFIFGGCCTNVFALESLVRQVPKSGNLITFAQFAFITLIGIPSHLHMVPGRFGWIPRLKPRKVPLRRWIVMVSLYFMVSILNNLALGYKISIPLHIIFRSAGLIANMTCGFLVMHKRYPVKQVMAVIMVSIGVVLATLAGVNDHSLQRDEDLDSVYQASGYMIRESLIGITLLTLGVFLAAMLGLYQEYTYRIYGKHWQEGLFYNHALALPMFLFLYRDIINQAYALSQSDPVSISLDRSVPLVGRFLASDGIHLFTVPWLWISLICNVLSQLVCVSGVHRLTSMSSSLTLNVVLNLRKLVSLVFSVLLFKNRITPGMLFGCALVFLGTFAYSQTGSSSGNSGFSNKPMVEADSQRTRLDEGIGSSVQMAEKNNNILRKRTKNKNRNT</sequence>
<dbReference type="Pfam" id="PF08449">
    <property type="entry name" value="UAA"/>
    <property type="match status" value="1"/>
</dbReference>
<dbReference type="GO" id="GO:0000139">
    <property type="term" value="C:Golgi membrane"/>
    <property type="evidence" value="ECO:0007669"/>
    <property type="project" value="TreeGrafter"/>
</dbReference>
<keyword evidence="3" id="KW-0762">Sugar transport</keyword>
<evidence type="ECO:0000256" key="4">
    <source>
        <dbReference type="ARBA" id="ARBA00022692"/>
    </source>
</evidence>
<evidence type="ECO:0000256" key="7">
    <source>
        <dbReference type="SAM" id="Phobius"/>
    </source>
</evidence>
<dbReference type="Proteomes" id="UP001145021">
    <property type="component" value="Unassembled WGS sequence"/>
</dbReference>
<feature type="transmembrane region" description="Helical" evidence="7">
    <location>
        <begin position="159"/>
        <end position="177"/>
    </location>
</feature>
<evidence type="ECO:0000256" key="6">
    <source>
        <dbReference type="ARBA" id="ARBA00023136"/>
    </source>
</evidence>
<comment type="subcellular location">
    <subcellularLocation>
        <location evidence="1">Endomembrane system</location>
        <topology evidence="1">Multi-pass membrane protein</topology>
    </subcellularLocation>
</comment>
<evidence type="ECO:0000313" key="9">
    <source>
        <dbReference type="Proteomes" id="UP001145021"/>
    </source>
</evidence>
<feature type="transmembrane region" description="Helical" evidence="7">
    <location>
        <begin position="197"/>
        <end position="222"/>
    </location>
</feature>
<dbReference type="GO" id="GO:0005789">
    <property type="term" value="C:endoplasmic reticulum membrane"/>
    <property type="evidence" value="ECO:0007669"/>
    <property type="project" value="TreeGrafter"/>
</dbReference>
<feature type="transmembrane region" description="Helical" evidence="7">
    <location>
        <begin position="352"/>
        <end position="369"/>
    </location>
</feature>
<dbReference type="PANTHER" id="PTHR10778">
    <property type="entry name" value="SOLUTE CARRIER FAMILY 35 MEMBER B"/>
    <property type="match status" value="1"/>
</dbReference>
<feature type="transmembrane region" description="Helical" evidence="7">
    <location>
        <begin position="234"/>
        <end position="253"/>
    </location>
</feature>
<gene>
    <name evidence="8" type="primary">YEA4</name>
    <name evidence="8" type="ORF">LPJ64_004473</name>
</gene>
<dbReference type="PANTHER" id="PTHR10778:SF4">
    <property type="entry name" value="NUCLEOTIDE SUGAR TRANSPORTER SLC35B4"/>
    <property type="match status" value="1"/>
</dbReference>
<feature type="transmembrane region" description="Helical" evidence="7">
    <location>
        <begin position="104"/>
        <end position="126"/>
    </location>
</feature>
<feature type="transmembrane region" description="Helical" evidence="7">
    <location>
        <begin position="327"/>
        <end position="346"/>
    </location>
</feature>
<keyword evidence="6 7" id="KW-0472">Membrane</keyword>
<feature type="transmembrane region" description="Helical" evidence="7">
    <location>
        <begin position="296"/>
        <end position="315"/>
    </location>
</feature>
<evidence type="ECO:0000313" key="8">
    <source>
        <dbReference type="EMBL" id="KAJ1643787.1"/>
    </source>
</evidence>
<proteinExistence type="predicted"/>
<dbReference type="AlphaFoldDB" id="A0A9W8CIJ4"/>
<keyword evidence="9" id="KW-1185">Reference proteome</keyword>
<organism evidence="8 9">
    <name type="scientific">Coemansia asiatica</name>
    <dbReference type="NCBI Taxonomy" id="1052880"/>
    <lineage>
        <taxon>Eukaryota</taxon>
        <taxon>Fungi</taxon>
        <taxon>Fungi incertae sedis</taxon>
        <taxon>Zoopagomycota</taxon>
        <taxon>Kickxellomycotina</taxon>
        <taxon>Kickxellomycetes</taxon>
        <taxon>Kickxellales</taxon>
        <taxon>Kickxellaceae</taxon>
        <taxon>Coemansia</taxon>
    </lineage>
</organism>
<dbReference type="EMBL" id="JANBOH010000220">
    <property type="protein sequence ID" value="KAJ1643787.1"/>
    <property type="molecule type" value="Genomic_DNA"/>
</dbReference>
<keyword evidence="4 7" id="KW-0812">Transmembrane</keyword>
<dbReference type="NCBIfam" id="TIGR00803">
    <property type="entry name" value="nst"/>
    <property type="match status" value="1"/>
</dbReference>
<evidence type="ECO:0000256" key="2">
    <source>
        <dbReference type="ARBA" id="ARBA00022448"/>
    </source>
</evidence>
<protein>
    <submittedName>
        <fullName evidence="8">Golgi uridine diphosphate-N- acetylglucosamine transporter</fullName>
    </submittedName>
</protein>
<dbReference type="GO" id="GO:0005464">
    <property type="term" value="F:UDP-xylose transmembrane transporter activity"/>
    <property type="evidence" value="ECO:0007669"/>
    <property type="project" value="TreeGrafter"/>
</dbReference>
<dbReference type="InterPro" id="IPR037185">
    <property type="entry name" value="EmrE-like"/>
</dbReference>
<keyword evidence="2" id="KW-0813">Transport</keyword>
<feature type="transmembrane region" description="Helical" evidence="7">
    <location>
        <begin position="132"/>
        <end position="150"/>
    </location>
</feature>
<name>A0A9W8CIJ4_9FUNG</name>